<dbReference type="PANTHER" id="PTHR30203:SF20">
    <property type="entry name" value="MULTIDRUG RESISTANCE OUTER MEMBRANE PROTEIN MDTP-RELATED"/>
    <property type="match status" value="1"/>
</dbReference>
<dbReference type="GO" id="GO:0009279">
    <property type="term" value="C:cell outer membrane"/>
    <property type="evidence" value="ECO:0007669"/>
    <property type="project" value="UniProtKB-SubCell"/>
</dbReference>
<dbReference type="RefSeq" id="WP_014401820.1">
    <property type="nucleotide sequence ID" value="NC_017033.1"/>
</dbReference>
<feature type="chain" id="PRO_5001439699" evidence="10">
    <location>
        <begin position="18"/>
        <end position="490"/>
    </location>
</feature>
<dbReference type="PANTHER" id="PTHR30203">
    <property type="entry name" value="OUTER MEMBRANE CATION EFFLUX PROTEIN"/>
    <property type="match status" value="1"/>
</dbReference>
<comment type="similarity">
    <text evidence="2 10">Belongs to the outer membrane factor (OMF) (TC 1.B.17) family.</text>
</comment>
<keyword evidence="3 10" id="KW-1134">Transmembrane beta strand</keyword>
<organism evidence="11 12">
    <name type="scientific">Frateuria aurantia (strain ATCC 33424 / DSM 6220 / KCTC 2777 / LMG 1558 / NBRC 3245 / NCIMB 13370)</name>
    <name type="common">Acetobacter aurantius</name>
    <dbReference type="NCBI Taxonomy" id="767434"/>
    <lineage>
        <taxon>Bacteria</taxon>
        <taxon>Pseudomonadati</taxon>
        <taxon>Pseudomonadota</taxon>
        <taxon>Gammaproteobacteria</taxon>
        <taxon>Lysobacterales</taxon>
        <taxon>Rhodanobacteraceae</taxon>
        <taxon>Frateuria</taxon>
    </lineage>
</organism>
<keyword evidence="5 10" id="KW-0732">Signal</keyword>
<name>H8L316_FRAAD</name>
<evidence type="ECO:0000256" key="3">
    <source>
        <dbReference type="ARBA" id="ARBA00022452"/>
    </source>
</evidence>
<evidence type="ECO:0000256" key="9">
    <source>
        <dbReference type="ARBA" id="ARBA00037313"/>
    </source>
</evidence>
<keyword evidence="8 10" id="KW-0449">Lipoprotein</keyword>
<dbReference type="GO" id="GO:0015562">
    <property type="term" value="F:efflux transmembrane transporter activity"/>
    <property type="evidence" value="ECO:0007669"/>
    <property type="project" value="InterPro"/>
</dbReference>
<dbReference type="AlphaFoldDB" id="H8L316"/>
<dbReference type="NCBIfam" id="TIGR01845">
    <property type="entry name" value="outer_NodT"/>
    <property type="match status" value="1"/>
</dbReference>
<dbReference type="InterPro" id="IPR003423">
    <property type="entry name" value="OMP_efflux"/>
</dbReference>
<dbReference type="HOGENOM" id="CLU_012817_13_2_6"/>
<dbReference type="eggNOG" id="COG1538">
    <property type="taxonomic scope" value="Bacteria"/>
</dbReference>
<dbReference type="STRING" id="767434.Fraau_0324"/>
<evidence type="ECO:0000313" key="12">
    <source>
        <dbReference type="Proteomes" id="UP000005234"/>
    </source>
</evidence>
<comment type="subcellular location">
    <subcellularLocation>
        <location evidence="10">Cell outer membrane</location>
        <topology evidence="10">Lipid-anchor</topology>
    </subcellularLocation>
    <subcellularLocation>
        <location evidence="1">Membrane</location>
    </subcellularLocation>
</comment>
<accession>H8L316</accession>
<keyword evidence="7 10" id="KW-0564">Palmitate</keyword>
<dbReference type="EMBL" id="CP003350">
    <property type="protein sequence ID" value="AFC84814.1"/>
    <property type="molecule type" value="Genomic_DNA"/>
</dbReference>
<evidence type="ECO:0000256" key="10">
    <source>
        <dbReference type="RuleBase" id="RU362097"/>
    </source>
</evidence>
<evidence type="ECO:0000256" key="7">
    <source>
        <dbReference type="ARBA" id="ARBA00023139"/>
    </source>
</evidence>
<evidence type="ECO:0000313" key="11">
    <source>
        <dbReference type="EMBL" id="AFC84814.1"/>
    </source>
</evidence>
<keyword evidence="4 10" id="KW-0812">Transmembrane</keyword>
<evidence type="ECO:0000256" key="5">
    <source>
        <dbReference type="ARBA" id="ARBA00022729"/>
    </source>
</evidence>
<evidence type="ECO:0000256" key="6">
    <source>
        <dbReference type="ARBA" id="ARBA00023136"/>
    </source>
</evidence>
<dbReference type="Gene3D" id="1.20.1600.10">
    <property type="entry name" value="Outer membrane efflux proteins (OEP)"/>
    <property type="match status" value="1"/>
</dbReference>
<keyword evidence="12" id="KW-1185">Reference proteome</keyword>
<dbReference type="PROSITE" id="PS51257">
    <property type="entry name" value="PROKAR_LIPOPROTEIN"/>
    <property type="match status" value="1"/>
</dbReference>
<protein>
    <submittedName>
        <fullName evidence="11">Efflux transporter, outer membrane factor lipoprotein, NodT family</fullName>
    </submittedName>
</protein>
<evidence type="ECO:0000256" key="8">
    <source>
        <dbReference type="ARBA" id="ARBA00023288"/>
    </source>
</evidence>
<proteinExistence type="inferred from homology"/>
<dbReference type="KEGG" id="fau:Fraau_0324"/>
<dbReference type="SUPFAM" id="SSF56954">
    <property type="entry name" value="Outer membrane efflux proteins (OEP)"/>
    <property type="match status" value="1"/>
</dbReference>
<feature type="signal peptide" evidence="10">
    <location>
        <begin position="1"/>
        <end position="17"/>
    </location>
</feature>
<dbReference type="Gene3D" id="2.20.200.10">
    <property type="entry name" value="Outer membrane efflux proteins (OEP)"/>
    <property type="match status" value="1"/>
</dbReference>
<dbReference type="OrthoDB" id="9770517at2"/>
<evidence type="ECO:0000256" key="2">
    <source>
        <dbReference type="ARBA" id="ARBA00007613"/>
    </source>
</evidence>
<dbReference type="Pfam" id="PF02321">
    <property type="entry name" value="OEP"/>
    <property type="match status" value="2"/>
</dbReference>
<dbReference type="InterPro" id="IPR010131">
    <property type="entry name" value="MdtP/NodT-like"/>
</dbReference>
<evidence type="ECO:0000256" key="1">
    <source>
        <dbReference type="ARBA" id="ARBA00004370"/>
    </source>
</evidence>
<dbReference type="Proteomes" id="UP000005234">
    <property type="component" value="Chromosome"/>
</dbReference>
<evidence type="ECO:0000256" key="4">
    <source>
        <dbReference type="ARBA" id="ARBA00022692"/>
    </source>
</evidence>
<gene>
    <name evidence="11" type="ordered locus">Fraau_0324</name>
</gene>
<keyword evidence="6 10" id="KW-0472">Membrane</keyword>
<sequence>MRVIKTVLLGVMASSLAACVSTRGLHPSGQLVAPASIKADRSLEEVKLSPAAWPSEDWWAGLGDPQLTALINEALHDNPSLAEADALALQAQAQAARYDAERWPVANAGLSVEGARLSKKEAGLVMPSITGTFAWVKQTELNFSWNIDVWGGKKAAWEAAVGRDRAAEIDRRAARIALSVNVTRAYLQLAQAFADKDIAEANLARSSRIRELTRSYIDGGLGDPDTLHQVSTEAGVAEQEVAQADEAIDAARTALSVLLGKGPDRGLDIGRPQPLRPEALQVPNDLTAGLLGRRPDLVAARWRVEAAAKDVKSYKTQFLPNINLVAMAGLFALGDSANLFQFPSSTYNAAPAISLPIFDAGRLRAGLRETDAVYDQAVAEYNQTLIKAVNQVSDLLSSLRSDAIQIKVQRQVLVNAQRAWDDASTRYKVGLAPELNTLIVRQQLLTAQRTMAALVRQQGDVSVRLIDALGGGFHDAEGLAAATAKTPTKL</sequence>
<reference evidence="11" key="1">
    <citation type="submission" date="2012-02" db="EMBL/GenBank/DDBJ databases">
        <title>The complete genome of Frateuria aurantia DSM 6220.</title>
        <authorList>
            <consortium name="US DOE Joint Genome Institute (JGI-PGF)"/>
            <person name="Lucas S."/>
            <person name="Copeland A."/>
            <person name="Lapidus A."/>
            <person name="Glavina del Rio T."/>
            <person name="Dalin E."/>
            <person name="Tice H."/>
            <person name="Bruce D."/>
            <person name="Goodwin L."/>
            <person name="Pitluck S."/>
            <person name="Peters L."/>
            <person name="Ovchinnikova G."/>
            <person name="Teshima H."/>
            <person name="Kyrpides N."/>
            <person name="Mavromatis K."/>
            <person name="Ivanova N."/>
            <person name="Brettin T."/>
            <person name="Detter J.C."/>
            <person name="Han C."/>
            <person name="Larimer F."/>
            <person name="Land M."/>
            <person name="Hauser L."/>
            <person name="Markowitz V."/>
            <person name="Cheng J.-F."/>
            <person name="Hugenholtz P."/>
            <person name="Woyke T."/>
            <person name="Wu D."/>
            <person name="Brambilla E."/>
            <person name="Klenk H.-P."/>
            <person name="Eisen J.A."/>
        </authorList>
    </citation>
    <scope>NUCLEOTIDE SEQUENCE</scope>
    <source>
        <strain evidence="11">DSM 6220</strain>
    </source>
</reference>
<comment type="function">
    <text evidence="9">Could be involved in resistance to puromycin, acriflavine and tetraphenylarsonium chloride.</text>
</comment>